<reference evidence="4" key="1">
    <citation type="journal article" date="2023" name="Mol. Phylogenet. Evol.">
        <title>Genome-scale phylogeny and comparative genomics of the fungal order Sordariales.</title>
        <authorList>
            <person name="Hensen N."/>
            <person name="Bonometti L."/>
            <person name="Westerberg I."/>
            <person name="Brannstrom I.O."/>
            <person name="Guillou S."/>
            <person name="Cros-Aarteil S."/>
            <person name="Calhoun S."/>
            <person name="Haridas S."/>
            <person name="Kuo A."/>
            <person name="Mondo S."/>
            <person name="Pangilinan J."/>
            <person name="Riley R."/>
            <person name="LaButti K."/>
            <person name="Andreopoulos B."/>
            <person name="Lipzen A."/>
            <person name="Chen C."/>
            <person name="Yan M."/>
            <person name="Daum C."/>
            <person name="Ng V."/>
            <person name="Clum A."/>
            <person name="Steindorff A."/>
            <person name="Ohm R.A."/>
            <person name="Martin F."/>
            <person name="Silar P."/>
            <person name="Natvig D.O."/>
            <person name="Lalanne C."/>
            <person name="Gautier V."/>
            <person name="Ament-Velasquez S.L."/>
            <person name="Kruys A."/>
            <person name="Hutchinson M.I."/>
            <person name="Powell A.J."/>
            <person name="Barry K."/>
            <person name="Miller A.N."/>
            <person name="Grigoriev I.V."/>
            <person name="Debuchy R."/>
            <person name="Gladieux P."/>
            <person name="Hiltunen Thoren M."/>
            <person name="Johannesson H."/>
        </authorList>
    </citation>
    <scope>NUCLEOTIDE SEQUENCE</scope>
    <source>
        <strain evidence="4">CBS 103.79</strain>
    </source>
</reference>
<evidence type="ECO:0000313" key="4">
    <source>
        <dbReference type="EMBL" id="KAK3902266.1"/>
    </source>
</evidence>
<comment type="similarity">
    <text evidence="1">Belongs to the putative lipase ROG1 family.</text>
</comment>
<evidence type="ECO:0000259" key="3">
    <source>
        <dbReference type="Pfam" id="PF05057"/>
    </source>
</evidence>
<dbReference type="AlphaFoldDB" id="A0AAN6MJX2"/>
<dbReference type="PANTHER" id="PTHR47842">
    <property type="entry name" value="EXPRESSED PROTEIN"/>
    <property type="match status" value="1"/>
</dbReference>
<dbReference type="EMBL" id="MU855521">
    <property type="protein sequence ID" value="KAK3902266.1"/>
    <property type="molecule type" value="Genomic_DNA"/>
</dbReference>
<feature type="compositionally biased region" description="Polar residues" evidence="2">
    <location>
        <begin position="192"/>
        <end position="201"/>
    </location>
</feature>
<feature type="region of interest" description="Disordered" evidence="2">
    <location>
        <begin position="338"/>
        <end position="560"/>
    </location>
</feature>
<protein>
    <recommendedName>
        <fullName evidence="3">DUF676 domain-containing protein</fullName>
    </recommendedName>
</protein>
<reference evidence="4" key="2">
    <citation type="submission" date="2023-05" db="EMBL/GenBank/DDBJ databases">
        <authorList>
            <consortium name="Lawrence Berkeley National Laboratory"/>
            <person name="Steindorff A."/>
            <person name="Hensen N."/>
            <person name="Bonometti L."/>
            <person name="Westerberg I."/>
            <person name="Brannstrom I.O."/>
            <person name="Guillou S."/>
            <person name="Cros-Aarteil S."/>
            <person name="Calhoun S."/>
            <person name="Haridas S."/>
            <person name="Kuo A."/>
            <person name="Mondo S."/>
            <person name="Pangilinan J."/>
            <person name="Riley R."/>
            <person name="Labutti K."/>
            <person name="Andreopoulos B."/>
            <person name="Lipzen A."/>
            <person name="Chen C."/>
            <person name="Yanf M."/>
            <person name="Daum C."/>
            <person name="Ng V."/>
            <person name="Clum A."/>
            <person name="Ohm R."/>
            <person name="Martin F."/>
            <person name="Silar P."/>
            <person name="Natvig D."/>
            <person name="Lalanne C."/>
            <person name="Gautier V."/>
            <person name="Ament-Velasquez S.L."/>
            <person name="Kruys A."/>
            <person name="Hutchinson M.I."/>
            <person name="Powell A.J."/>
            <person name="Barry K."/>
            <person name="Miller A.N."/>
            <person name="Grigoriev I.V."/>
            <person name="Debuchy R."/>
            <person name="Gladieux P."/>
            <person name="Thoren M.H."/>
            <person name="Johannesson H."/>
        </authorList>
    </citation>
    <scope>NUCLEOTIDE SEQUENCE</scope>
    <source>
        <strain evidence="4">CBS 103.79</strain>
    </source>
</reference>
<proteinExistence type="inferred from homology"/>
<feature type="compositionally biased region" description="Basic residues" evidence="2">
    <location>
        <begin position="543"/>
        <end position="556"/>
    </location>
</feature>
<keyword evidence="5" id="KW-1185">Reference proteome</keyword>
<dbReference type="PANTHER" id="PTHR47842:SF3">
    <property type="entry name" value="DUF676 DOMAIN-CONTAINING PROTEIN"/>
    <property type="match status" value="1"/>
</dbReference>
<feature type="compositionally biased region" description="Low complexity" evidence="2">
    <location>
        <begin position="14"/>
        <end position="27"/>
    </location>
</feature>
<feature type="compositionally biased region" description="Low complexity" evidence="2">
    <location>
        <begin position="398"/>
        <end position="415"/>
    </location>
</feature>
<dbReference type="InterPro" id="IPR007751">
    <property type="entry name" value="DUF676_lipase-like"/>
</dbReference>
<feature type="compositionally biased region" description="Polar residues" evidence="2">
    <location>
        <begin position="346"/>
        <end position="355"/>
    </location>
</feature>
<dbReference type="Pfam" id="PF05057">
    <property type="entry name" value="DUF676"/>
    <property type="match status" value="1"/>
</dbReference>
<evidence type="ECO:0000256" key="1">
    <source>
        <dbReference type="ARBA" id="ARBA00007920"/>
    </source>
</evidence>
<feature type="compositionally biased region" description="Basic and acidic residues" evidence="2">
    <location>
        <begin position="436"/>
        <end position="446"/>
    </location>
</feature>
<dbReference type="Gene3D" id="3.40.50.1820">
    <property type="entry name" value="alpha/beta hydrolase"/>
    <property type="match status" value="1"/>
</dbReference>
<dbReference type="InterPro" id="IPR029058">
    <property type="entry name" value="AB_hydrolase_fold"/>
</dbReference>
<evidence type="ECO:0000256" key="2">
    <source>
        <dbReference type="SAM" id="MobiDB-lite"/>
    </source>
</evidence>
<feature type="compositionally biased region" description="Low complexity" evidence="2">
    <location>
        <begin position="451"/>
        <end position="465"/>
    </location>
</feature>
<sequence>MAPHRRPSSIYGLTQSSRDPRSSSTQSLVPSKHDGTNADQKRTLLVVYIHGFLGNNTSFRSFPAHVHNLLKELLAATHSVHSKIYPRYKTYKAIDVATDNFSKWLAPHESPTTDVVLVGHSMGGLLAAEAVLLPSQDPYNTSSPFRHRILGTVSLDAPLLGLHPGIVVSGVASLFRPSPSPTQADEAKPPSYTASTQSQPLSPEPSIISDVSPSTDASTPLPIPYPSSSALPSAHDSQDSYFDPPFVNDVAFVDRGWLKNVIHFAAKHKEENLFAAAANHLVSHLEFGACLADYPELRSRYNRLRALEDIQQWQASGAPRVRFVNYYTVSTGTDALEKHEHPATDADSQAPASKISTDDSGKPTPRISIDELSDASLRESLELLEPMPEPEPSPETPNPSLDPDTSTPSSSSPSLPDLPPLPPPPTPPDLTLYPDKSSRKQAETAHKLALKAHTAAAKAHASALRARQKSLDAAAKSQSKSLRAEQKAAEKASKLLRDEQKTLEKEQARTRRREEKEEKKLVEKAVKEERKRAEQAAREERRAKRKKEKEQKRRKFCLLPHSGGGGGGGVDPAWVEVFMEGVDEVGAHCGLFVPGAHYEGLVGDVAGRIVRWVVGEGVEGGVGGDGGGGGGGGGGVGVGIGVGGGEEGVVDGEGKV</sequence>
<name>A0AAN6MJX2_9PEZI</name>
<feature type="compositionally biased region" description="Polar residues" evidence="2">
    <location>
        <begin position="209"/>
        <end position="218"/>
    </location>
</feature>
<feature type="compositionally biased region" description="Pro residues" evidence="2">
    <location>
        <begin position="387"/>
        <end position="397"/>
    </location>
</feature>
<accession>A0AAN6MJX2</accession>
<organism evidence="4 5">
    <name type="scientific">Staphylotrichum tortipilum</name>
    <dbReference type="NCBI Taxonomy" id="2831512"/>
    <lineage>
        <taxon>Eukaryota</taxon>
        <taxon>Fungi</taxon>
        <taxon>Dikarya</taxon>
        <taxon>Ascomycota</taxon>
        <taxon>Pezizomycotina</taxon>
        <taxon>Sordariomycetes</taxon>
        <taxon>Sordariomycetidae</taxon>
        <taxon>Sordariales</taxon>
        <taxon>Chaetomiaceae</taxon>
        <taxon>Staphylotrichum</taxon>
    </lineage>
</organism>
<dbReference type="SUPFAM" id="SSF53474">
    <property type="entry name" value="alpha/beta-Hydrolases"/>
    <property type="match status" value="1"/>
</dbReference>
<feature type="compositionally biased region" description="Basic and acidic residues" evidence="2">
    <location>
        <begin position="482"/>
        <end position="542"/>
    </location>
</feature>
<feature type="region of interest" description="Disordered" evidence="2">
    <location>
        <begin position="177"/>
        <end position="236"/>
    </location>
</feature>
<gene>
    <name evidence="4" type="ORF">C8A05DRAFT_44276</name>
</gene>
<dbReference type="Proteomes" id="UP001303889">
    <property type="component" value="Unassembled WGS sequence"/>
</dbReference>
<feature type="compositionally biased region" description="Pro residues" evidence="2">
    <location>
        <begin position="416"/>
        <end position="428"/>
    </location>
</feature>
<evidence type="ECO:0000313" key="5">
    <source>
        <dbReference type="Proteomes" id="UP001303889"/>
    </source>
</evidence>
<comment type="caution">
    <text evidence="4">The sequence shown here is derived from an EMBL/GenBank/DDBJ whole genome shotgun (WGS) entry which is preliminary data.</text>
</comment>
<feature type="domain" description="DUF676" evidence="3">
    <location>
        <begin position="41"/>
        <end position="162"/>
    </location>
</feature>
<feature type="region of interest" description="Disordered" evidence="2">
    <location>
        <begin position="1"/>
        <end position="36"/>
    </location>
</feature>